<evidence type="ECO:0000256" key="2">
    <source>
        <dbReference type="ARBA" id="ARBA00022630"/>
    </source>
</evidence>
<comment type="cofactor">
    <cofactor evidence="1">
        <name>FMN</name>
        <dbReference type="ChEBI" id="CHEBI:58210"/>
    </cofactor>
</comment>
<dbReference type="SMART" id="SM00903">
    <property type="entry name" value="Flavin_Reduct"/>
    <property type="match status" value="1"/>
</dbReference>
<keyword evidence="3" id="KW-0288">FMN</keyword>
<dbReference type="SUPFAM" id="SSF50475">
    <property type="entry name" value="FMN-binding split barrel"/>
    <property type="match status" value="1"/>
</dbReference>
<proteinExistence type="inferred from homology"/>
<dbReference type="Proteomes" id="UP000535890">
    <property type="component" value="Unassembled WGS sequence"/>
</dbReference>
<dbReference type="PANTHER" id="PTHR33798:SF5">
    <property type="entry name" value="FLAVIN REDUCTASE LIKE DOMAIN-CONTAINING PROTEIN"/>
    <property type="match status" value="1"/>
</dbReference>
<evidence type="ECO:0000256" key="1">
    <source>
        <dbReference type="ARBA" id="ARBA00001917"/>
    </source>
</evidence>
<feature type="domain" description="Flavin reductase like" evidence="5">
    <location>
        <begin position="21"/>
        <end position="164"/>
    </location>
</feature>
<evidence type="ECO:0000259" key="5">
    <source>
        <dbReference type="SMART" id="SM00903"/>
    </source>
</evidence>
<comment type="caution">
    <text evidence="6">The sequence shown here is derived from an EMBL/GenBank/DDBJ whole genome shotgun (WGS) entry which is preliminary data.</text>
</comment>
<name>A0A7Y9E0X1_9PSEU</name>
<keyword evidence="7" id="KW-1185">Reference proteome</keyword>
<gene>
    <name evidence="6" type="ORF">BJ983_005191</name>
</gene>
<comment type="similarity">
    <text evidence="4">Belongs to the flavoredoxin family.</text>
</comment>
<evidence type="ECO:0000313" key="7">
    <source>
        <dbReference type="Proteomes" id="UP000535890"/>
    </source>
</evidence>
<dbReference type="InterPro" id="IPR012349">
    <property type="entry name" value="Split_barrel_FMN-bd"/>
</dbReference>
<dbReference type="EMBL" id="JACCBN010000001">
    <property type="protein sequence ID" value="NYD39089.1"/>
    <property type="molecule type" value="Genomic_DNA"/>
</dbReference>
<accession>A0A7Y9E0X1</accession>
<dbReference type="InterPro" id="IPR002563">
    <property type="entry name" value="Flavin_Rdtase-like_dom"/>
</dbReference>
<sequence>MRTDFDPAELGPGAFYKLLNSVVVPRPIAWVATTSADGVDNLAPHSFFTVACVDPPVVQFTSVGRKDSLANVEATREMTVSLTPEWLFEEVNATGTNFPHDADEFAEVGLEREPSTHVRPPRVARSPVVLECVLHSTVCLGDSTVVFGRVVHAAVSDDVLVDGRPQIDRLKPLARLGGNQWSTIGEVLEKRRIDVQDWPEGYEGSGAAGG</sequence>
<protein>
    <submittedName>
        <fullName evidence="6">Flavin reductase (DIM6/NTAB) family NADH-FMN oxidoreductase RutF</fullName>
    </submittedName>
</protein>
<dbReference type="PANTHER" id="PTHR33798">
    <property type="entry name" value="FLAVOPROTEIN OXYGENASE"/>
    <property type="match status" value="1"/>
</dbReference>
<reference evidence="6 7" key="1">
    <citation type="submission" date="2020-07" db="EMBL/GenBank/DDBJ databases">
        <title>Sequencing the genomes of 1000 actinobacteria strains.</title>
        <authorList>
            <person name="Klenk H.-P."/>
        </authorList>
    </citation>
    <scope>NUCLEOTIDE SEQUENCE [LARGE SCALE GENOMIC DNA]</scope>
    <source>
        <strain evidence="6 7">DSM 45772</strain>
    </source>
</reference>
<evidence type="ECO:0000256" key="3">
    <source>
        <dbReference type="ARBA" id="ARBA00022643"/>
    </source>
</evidence>
<organism evidence="6 7">
    <name type="scientific">Actinomycetospora corticicola</name>
    <dbReference type="NCBI Taxonomy" id="663602"/>
    <lineage>
        <taxon>Bacteria</taxon>
        <taxon>Bacillati</taxon>
        <taxon>Actinomycetota</taxon>
        <taxon>Actinomycetes</taxon>
        <taxon>Pseudonocardiales</taxon>
        <taxon>Pseudonocardiaceae</taxon>
        <taxon>Actinomycetospora</taxon>
    </lineage>
</organism>
<dbReference type="GO" id="GO:0010181">
    <property type="term" value="F:FMN binding"/>
    <property type="evidence" value="ECO:0007669"/>
    <property type="project" value="InterPro"/>
</dbReference>
<dbReference type="GO" id="GO:0016646">
    <property type="term" value="F:oxidoreductase activity, acting on the CH-NH group of donors, NAD or NADP as acceptor"/>
    <property type="evidence" value="ECO:0007669"/>
    <property type="project" value="UniProtKB-ARBA"/>
</dbReference>
<dbReference type="RefSeq" id="WP_179796450.1">
    <property type="nucleotide sequence ID" value="NZ_BAABHP010000022.1"/>
</dbReference>
<evidence type="ECO:0000313" key="6">
    <source>
        <dbReference type="EMBL" id="NYD39089.1"/>
    </source>
</evidence>
<dbReference type="Pfam" id="PF01613">
    <property type="entry name" value="Flavin_Reduct"/>
    <property type="match status" value="1"/>
</dbReference>
<dbReference type="Gene3D" id="2.30.110.10">
    <property type="entry name" value="Electron Transport, Fmn-binding Protein, Chain A"/>
    <property type="match status" value="1"/>
</dbReference>
<evidence type="ECO:0000256" key="4">
    <source>
        <dbReference type="ARBA" id="ARBA00038054"/>
    </source>
</evidence>
<dbReference type="AlphaFoldDB" id="A0A7Y9E0X1"/>
<keyword evidence="2" id="KW-0285">Flavoprotein</keyword>